<name>A0A9D1KTE4_9FLAO</name>
<reference evidence="2" key="2">
    <citation type="journal article" date="2021" name="PeerJ">
        <title>Extensive microbial diversity within the chicken gut microbiome revealed by metagenomics and culture.</title>
        <authorList>
            <person name="Gilroy R."/>
            <person name="Ravi A."/>
            <person name="Getino M."/>
            <person name="Pursley I."/>
            <person name="Horton D.L."/>
            <person name="Alikhan N.F."/>
            <person name="Baker D."/>
            <person name="Gharbi K."/>
            <person name="Hall N."/>
            <person name="Watson M."/>
            <person name="Adriaenssens E.M."/>
            <person name="Foster-Nyarko E."/>
            <person name="Jarju S."/>
            <person name="Secka A."/>
            <person name="Antonio M."/>
            <person name="Oren A."/>
            <person name="Chaudhuri R.R."/>
            <person name="La Ragione R."/>
            <person name="Hildebrand F."/>
            <person name="Pallen M.J."/>
        </authorList>
    </citation>
    <scope>NUCLEOTIDE SEQUENCE</scope>
    <source>
        <strain evidence="2">1383</strain>
    </source>
</reference>
<dbReference type="Pfam" id="PF11307">
    <property type="entry name" value="DUF3109"/>
    <property type="match status" value="1"/>
</dbReference>
<dbReference type="Proteomes" id="UP000824161">
    <property type="component" value="Unassembled WGS sequence"/>
</dbReference>
<sequence>MLQIQDTLVSDEVILESFVCDLSRCHGACCVEGDCGAPVEESEKRILEDLLPRIEPYMRPEGIEAVRLQGAWTDDPYDHAPSTPLVNGRECAYLTFSPDGTALCAIEQAYRDGRIAFQKPISCHLYPIRLSRILSFTALNYHRWDICRDACALGRKLGVPVYEFLREPLIRRFGQAWYDELCLTAREYARQIARR</sequence>
<dbReference type="AlphaFoldDB" id="A0A9D1KTE4"/>
<gene>
    <name evidence="2" type="ORF">IAC44_00400</name>
</gene>
<comment type="similarity">
    <text evidence="1">Belongs to the Rv0495c family.</text>
</comment>
<reference evidence="2" key="1">
    <citation type="submission" date="2020-10" db="EMBL/GenBank/DDBJ databases">
        <authorList>
            <person name="Gilroy R."/>
        </authorList>
    </citation>
    <scope>NUCLEOTIDE SEQUENCE</scope>
    <source>
        <strain evidence="2">1383</strain>
    </source>
</reference>
<protein>
    <submittedName>
        <fullName evidence="2">DUF3109 family protein</fullName>
    </submittedName>
</protein>
<comment type="caution">
    <text evidence="2">The sequence shown here is derived from an EMBL/GenBank/DDBJ whole genome shotgun (WGS) entry which is preliminary data.</text>
</comment>
<dbReference type="InterPro" id="IPR021458">
    <property type="entry name" value="Rv0495c"/>
</dbReference>
<accession>A0A9D1KTE4</accession>
<evidence type="ECO:0000313" key="2">
    <source>
        <dbReference type="EMBL" id="HIT97279.1"/>
    </source>
</evidence>
<organism evidence="2 3">
    <name type="scientific">Candidatus Merdimorpha stercoravium</name>
    <dbReference type="NCBI Taxonomy" id="2840863"/>
    <lineage>
        <taxon>Bacteria</taxon>
        <taxon>Pseudomonadati</taxon>
        <taxon>Bacteroidota</taxon>
        <taxon>Flavobacteriia</taxon>
        <taxon>Flavobacteriales</taxon>
        <taxon>Candidatus Merdimorpha</taxon>
    </lineage>
</organism>
<evidence type="ECO:0000256" key="1">
    <source>
        <dbReference type="ARBA" id="ARBA00093770"/>
    </source>
</evidence>
<dbReference type="EMBL" id="DVLY01000007">
    <property type="protein sequence ID" value="HIT97279.1"/>
    <property type="molecule type" value="Genomic_DNA"/>
</dbReference>
<evidence type="ECO:0000313" key="3">
    <source>
        <dbReference type="Proteomes" id="UP000824161"/>
    </source>
</evidence>
<proteinExistence type="inferred from homology"/>